<name>A0AAQ3M3B2_9PEZI</name>
<reference evidence="7 8" key="1">
    <citation type="submission" date="2023-11" db="EMBL/GenBank/DDBJ databases">
        <title>An acidophilic fungus is an integral part of prey digestion in a carnivorous sundew plant.</title>
        <authorList>
            <person name="Tsai I.J."/>
        </authorList>
    </citation>
    <scope>NUCLEOTIDE SEQUENCE [LARGE SCALE GENOMIC DNA]</scope>
    <source>
        <strain evidence="7">169a</strain>
    </source>
</reference>
<proteinExistence type="inferred from homology"/>
<dbReference type="Proteomes" id="UP001303373">
    <property type="component" value="Chromosome 5"/>
</dbReference>
<dbReference type="Pfam" id="PF00832">
    <property type="entry name" value="Ribosomal_L39"/>
    <property type="match status" value="1"/>
</dbReference>
<dbReference type="EMBL" id="CP138584">
    <property type="protein sequence ID" value="WPH00799.1"/>
    <property type="molecule type" value="Genomic_DNA"/>
</dbReference>
<dbReference type="AlphaFoldDB" id="A0AAQ3M3B2"/>
<dbReference type="Gene3D" id="1.10.1620.10">
    <property type="entry name" value="Ribosomal protein L39e"/>
    <property type="match status" value="1"/>
</dbReference>
<accession>A0AAQ3M3B2</accession>
<evidence type="ECO:0000256" key="6">
    <source>
        <dbReference type="SAM" id="MobiDB-lite"/>
    </source>
</evidence>
<comment type="similarity">
    <text evidence="1">Belongs to the eukaryotic ribosomal protein eL39 family.</text>
</comment>
<dbReference type="InterPro" id="IPR000077">
    <property type="entry name" value="Ribosomal_eL39"/>
</dbReference>
<keyword evidence="2 7" id="KW-0689">Ribosomal protein</keyword>
<feature type="compositionally biased region" description="Basic residues" evidence="6">
    <location>
        <begin position="1"/>
        <end position="15"/>
    </location>
</feature>
<sequence>MPSHKSFRTKQKLAKAQKQNRPIPQWIRLRTGNTIRYEYTIAILVEFPGGAS</sequence>
<protein>
    <recommendedName>
        <fullName evidence="4">Large ribosomal subunit protein eL39</fullName>
    </recommendedName>
    <alternativeName>
        <fullName evidence="5">60S ribosomal protein L39</fullName>
    </alternativeName>
</protein>
<dbReference type="FunFam" id="1.10.1620.10:FF:000001">
    <property type="entry name" value="60S ribosomal protein-like L39"/>
    <property type="match status" value="1"/>
</dbReference>
<dbReference type="GO" id="GO:0022625">
    <property type="term" value="C:cytosolic large ribosomal subunit"/>
    <property type="evidence" value="ECO:0007669"/>
    <property type="project" value="TreeGrafter"/>
</dbReference>
<organism evidence="7 8">
    <name type="scientific">Acrodontium crateriforme</name>
    <dbReference type="NCBI Taxonomy" id="150365"/>
    <lineage>
        <taxon>Eukaryota</taxon>
        <taxon>Fungi</taxon>
        <taxon>Dikarya</taxon>
        <taxon>Ascomycota</taxon>
        <taxon>Pezizomycotina</taxon>
        <taxon>Dothideomycetes</taxon>
        <taxon>Dothideomycetidae</taxon>
        <taxon>Mycosphaerellales</taxon>
        <taxon>Teratosphaeriaceae</taxon>
        <taxon>Acrodontium</taxon>
    </lineage>
</organism>
<evidence type="ECO:0000313" key="7">
    <source>
        <dbReference type="EMBL" id="WPH00799.1"/>
    </source>
</evidence>
<evidence type="ECO:0000256" key="4">
    <source>
        <dbReference type="ARBA" id="ARBA00035234"/>
    </source>
</evidence>
<dbReference type="PANTHER" id="PTHR19970">
    <property type="entry name" value="RIBOSOMAL PROTEIN L39E"/>
    <property type="match status" value="1"/>
</dbReference>
<evidence type="ECO:0000256" key="2">
    <source>
        <dbReference type="ARBA" id="ARBA00022980"/>
    </source>
</evidence>
<feature type="region of interest" description="Disordered" evidence="6">
    <location>
        <begin position="1"/>
        <end position="20"/>
    </location>
</feature>
<evidence type="ECO:0000256" key="1">
    <source>
        <dbReference type="ARBA" id="ARBA00009339"/>
    </source>
</evidence>
<evidence type="ECO:0000313" key="8">
    <source>
        <dbReference type="Proteomes" id="UP001303373"/>
    </source>
</evidence>
<dbReference type="InterPro" id="IPR023626">
    <property type="entry name" value="Ribosomal_eL39_dom_sf"/>
</dbReference>
<dbReference type="GO" id="GO:0003735">
    <property type="term" value="F:structural constituent of ribosome"/>
    <property type="evidence" value="ECO:0007669"/>
    <property type="project" value="InterPro"/>
</dbReference>
<keyword evidence="3" id="KW-0687">Ribonucleoprotein</keyword>
<evidence type="ECO:0000256" key="3">
    <source>
        <dbReference type="ARBA" id="ARBA00023274"/>
    </source>
</evidence>
<evidence type="ECO:0000256" key="5">
    <source>
        <dbReference type="ARBA" id="ARBA00035339"/>
    </source>
</evidence>
<dbReference type="GO" id="GO:0006412">
    <property type="term" value="P:translation"/>
    <property type="evidence" value="ECO:0007669"/>
    <property type="project" value="InterPro"/>
</dbReference>
<dbReference type="PANTHER" id="PTHR19970:SF0">
    <property type="entry name" value="LARGE RIBOSOMAL SUBUNIT PROTEIN EL39"/>
    <property type="match status" value="1"/>
</dbReference>
<gene>
    <name evidence="7" type="ORF">R9X50_00362900</name>
</gene>
<keyword evidence="8" id="KW-1185">Reference proteome</keyword>
<dbReference type="SUPFAM" id="SSF48662">
    <property type="entry name" value="Ribosomal protein L39e"/>
    <property type="match status" value="1"/>
</dbReference>